<dbReference type="STRING" id="176090.SSIN_0752"/>
<proteinExistence type="predicted"/>
<accession>A0A0A0DFF0</accession>
<organism evidence="1 2">
    <name type="scientific">Streptococcus sinensis</name>
    <dbReference type="NCBI Taxonomy" id="176090"/>
    <lineage>
        <taxon>Bacteria</taxon>
        <taxon>Bacillati</taxon>
        <taxon>Bacillota</taxon>
        <taxon>Bacilli</taxon>
        <taxon>Lactobacillales</taxon>
        <taxon>Streptococcaceae</taxon>
        <taxon>Streptococcus</taxon>
    </lineage>
</organism>
<protein>
    <submittedName>
        <fullName evidence="1">Uncharacterized protein</fullName>
    </submittedName>
</protein>
<evidence type="ECO:0000313" key="2">
    <source>
        <dbReference type="Proteomes" id="UP000030019"/>
    </source>
</evidence>
<keyword evidence="2" id="KW-1185">Reference proteome</keyword>
<dbReference type="Proteomes" id="UP000030019">
    <property type="component" value="Unassembled WGS sequence"/>
</dbReference>
<comment type="caution">
    <text evidence="1">The sequence shown here is derived from an EMBL/GenBank/DDBJ whole genome shotgun (WGS) entry which is preliminary data.</text>
</comment>
<name>A0A0A0DFF0_9STRE</name>
<evidence type="ECO:0000313" key="1">
    <source>
        <dbReference type="EMBL" id="KGM37431.1"/>
    </source>
</evidence>
<dbReference type="AlphaFoldDB" id="A0A0A0DFF0"/>
<dbReference type="EMBL" id="JPEN01000054">
    <property type="protein sequence ID" value="KGM37431.1"/>
    <property type="molecule type" value="Genomic_DNA"/>
</dbReference>
<sequence>MTKDFRSFIILDNHQKSNNFFYFQGACGWWKQAAEDYEVG</sequence>
<reference evidence="1 2" key="1">
    <citation type="submission" date="2014-06" db="EMBL/GenBank/DDBJ databases">
        <authorList>
            <person name="Teng J.L."/>
            <person name="Huang Y."/>
            <person name="Tse H."/>
            <person name="Lau S.K."/>
            <person name="Woo P.C."/>
        </authorList>
    </citation>
    <scope>NUCLEOTIDE SEQUENCE [LARGE SCALE GENOMIC DNA]</scope>
    <source>
        <strain evidence="1 2">HKU4</strain>
    </source>
</reference>
<dbReference type="PATRIC" id="fig|176090.4.peg.745"/>
<gene>
    <name evidence="1" type="ORF">SSIN_0752</name>
</gene>